<keyword evidence="1" id="KW-1133">Transmembrane helix</keyword>
<comment type="caution">
    <text evidence="2">The sequence shown here is derived from an EMBL/GenBank/DDBJ whole genome shotgun (WGS) entry which is preliminary data.</text>
</comment>
<dbReference type="Proteomes" id="UP001501536">
    <property type="component" value="Unassembled WGS sequence"/>
</dbReference>
<protein>
    <recommendedName>
        <fullName evidence="4">DUF2568 domain-containing protein</fullName>
    </recommendedName>
</protein>
<evidence type="ECO:0000313" key="3">
    <source>
        <dbReference type="Proteomes" id="UP001501536"/>
    </source>
</evidence>
<feature type="transmembrane region" description="Helical" evidence="1">
    <location>
        <begin position="7"/>
        <end position="24"/>
    </location>
</feature>
<sequence>MKAANAASFVLEVAFVCSVILWAIDVPGLSPLVATLAAGIPALVVTALFLSAQSKWRLLWPLRGLVAHILYLAGAIVLIALDYLTLGWIFVLLVLLSAGLNWRLRRGFAAQDADLAARRATARERRRARKSGGGGRRAAR</sequence>
<dbReference type="InterPro" id="IPR021214">
    <property type="entry name" value="DUF2568"/>
</dbReference>
<name>A0ABP7CPY5_9MICC</name>
<gene>
    <name evidence="2" type="ORF">GCM10022377_00810</name>
</gene>
<feature type="transmembrane region" description="Helical" evidence="1">
    <location>
        <begin position="62"/>
        <end position="81"/>
    </location>
</feature>
<dbReference type="RefSeq" id="WP_344878360.1">
    <property type="nucleotide sequence ID" value="NZ_BAABCJ010000001.1"/>
</dbReference>
<reference evidence="3" key="1">
    <citation type="journal article" date="2019" name="Int. J. Syst. Evol. Microbiol.">
        <title>The Global Catalogue of Microorganisms (GCM) 10K type strain sequencing project: providing services to taxonomists for standard genome sequencing and annotation.</title>
        <authorList>
            <consortium name="The Broad Institute Genomics Platform"/>
            <consortium name="The Broad Institute Genome Sequencing Center for Infectious Disease"/>
            <person name="Wu L."/>
            <person name="Ma J."/>
        </authorList>
    </citation>
    <scope>NUCLEOTIDE SEQUENCE [LARGE SCALE GENOMIC DNA]</scope>
    <source>
        <strain evidence="3">JCM 16961</strain>
    </source>
</reference>
<proteinExistence type="predicted"/>
<dbReference type="EMBL" id="BAABCJ010000001">
    <property type="protein sequence ID" value="GAA3692308.1"/>
    <property type="molecule type" value="Genomic_DNA"/>
</dbReference>
<keyword evidence="1" id="KW-0472">Membrane</keyword>
<organism evidence="2 3">
    <name type="scientific">Zhihengliuella alba</name>
    <dbReference type="NCBI Taxonomy" id="547018"/>
    <lineage>
        <taxon>Bacteria</taxon>
        <taxon>Bacillati</taxon>
        <taxon>Actinomycetota</taxon>
        <taxon>Actinomycetes</taxon>
        <taxon>Micrococcales</taxon>
        <taxon>Micrococcaceae</taxon>
        <taxon>Zhihengliuella</taxon>
    </lineage>
</organism>
<dbReference type="Pfam" id="PF10823">
    <property type="entry name" value="DUF2568"/>
    <property type="match status" value="1"/>
</dbReference>
<accession>A0ABP7CPY5</accession>
<keyword evidence="1" id="KW-0812">Transmembrane</keyword>
<evidence type="ECO:0000256" key="1">
    <source>
        <dbReference type="SAM" id="Phobius"/>
    </source>
</evidence>
<evidence type="ECO:0008006" key="4">
    <source>
        <dbReference type="Google" id="ProtNLM"/>
    </source>
</evidence>
<keyword evidence="3" id="KW-1185">Reference proteome</keyword>
<feature type="transmembrane region" description="Helical" evidence="1">
    <location>
        <begin position="30"/>
        <end position="50"/>
    </location>
</feature>
<feature type="transmembrane region" description="Helical" evidence="1">
    <location>
        <begin position="87"/>
        <end position="104"/>
    </location>
</feature>
<evidence type="ECO:0000313" key="2">
    <source>
        <dbReference type="EMBL" id="GAA3692308.1"/>
    </source>
</evidence>